<evidence type="ECO:0000313" key="3">
    <source>
        <dbReference type="EMBL" id="MBB4351765.1"/>
    </source>
</evidence>
<evidence type="ECO:0000313" key="5">
    <source>
        <dbReference type="EMBL" id="MBB4449692.1"/>
    </source>
</evidence>
<accession>A0A7W6TKC9</accession>
<dbReference type="InterPro" id="IPR036188">
    <property type="entry name" value="FAD/NAD-bd_sf"/>
</dbReference>
<dbReference type="RefSeq" id="WP_183830473.1">
    <property type="nucleotide sequence ID" value="NZ_JACIGW010000017.1"/>
</dbReference>
<evidence type="ECO:0000313" key="4">
    <source>
        <dbReference type="EMBL" id="MBB4414929.1"/>
    </source>
</evidence>
<sequence>MAINAKKIRRVRQERDRVDIVIGHAARVVLQEPRMRKRVAIVGSGPTALFALQTLITCSQSLNIVIFESAEVAGKGTPYQRGINAPTMLSNIPSIEIPSLPTTLVEWLSSQSNGYLTEAGIPREEISDRAFYPRVVIGDYFRAQFDELIVRGTAARHAIEVRENCTVSDVIPVGPAFDIEIEGGAPRESFDYVIVATGHSFAQHPETSPGYFDAPWPATALETISSGKIGILGTSLSAIDAVVTLAASFGRFNRKGDGNLVYTGQGTDNRLHITMMSRKGLLPEADFYFPIPYEQPKICTAAVVEERIILGSSGLLDDVFDLFKAELAMADPDYAERIKLDELTADTFAAAYYGVRDRREPFEWAATNLTEAKRNYASKHTVAWRYAILITHEIIESAVSYFTADDLARFNRSFKGVFADDYATVPHLSIERLLALHRAGYLEIVALGDRADVSAEGLDRGARVTCEFGAMVFDTFIDATGQKVLSADDLPFAALKDAGLISPALTVTPRGGRLRTGGISVDDQCRPLVAGVRPVRRLYTPAVSYLLHKRPFVQGITSAAELGETVASSIIADLARPLRSRKARRSRQKQDPAPAAAKEFT</sequence>
<dbReference type="SUPFAM" id="SSF51905">
    <property type="entry name" value="FAD/NAD(P)-binding domain"/>
    <property type="match status" value="1"/>
</dbReference>
<reference evidence="6 7" key="1">
    <citation type="submission" date="2020-08" db="EMBL/GenBank/DDBJ databases">
        <title>Genomic Encyclopedia of Type Strains, Phase IV (KMG-V): Genome sequencing to study the core and pangenomes of soil and plant-associated prokaryotes.</title>
        <authorList>
            <person name="Whitman W."/>
        </authorList>
    </citation>
    <scope>NUCLEOTIDE SEQUENCE [LARGE SCALE GENOMIC DNA]</scope>
    <source>
        <strain evidence="4 7">SEMIA 444</strain>
        <strain evidence="3 6">SEMIA 448</strain>
        <strain evidence="5 8">SEMIA 452</strain>
    </source>
</reference>
<dbReference type="InterPro" id="IPR052189">
    <property type="entry name" value="L-asp_N-monooxygenase_NS-form"/>
</dbReference>
<proteinExistence type="predicted"/>
<comment type="caution">
    <text evidence="4">The sequence shown here is derived from an EMBL/GenBank/DDBJ whole genome shotgun (WGS) entry which is preliminary data.</text>
</comment>
<dbReference type="PANTHER" id="PTHR40254">
    <property type="entry name" value="BLR0577 PROTEIN"/>
    <property type="match status" value="1"/>
</dbReference>
<dbReference type="AlphaFoldDB" id="A0A7W6TKC9"/>
<organism evidence="4 7">
    <name type="scientific">Aliirhizobium cellulosilyticum</name>
    <dbReference type="NCBI Taxonomy" id="393664"/>
    <lineage>
        <taxon>Bacteria</taxon>
        <taxon>Pseudomonadati</taxon>
        <taxon>Pseudomonadota</taxon>
        <taxon>Alphaproteobacteria</taxon>
        <taxon>Hyphomicrobiales</taxon>
        <taxon>Rhizobiaceae</taxon>
        <taxon>Aliirhizobium</taxon>
    </lineage>
</organism>
<evidence type="ECO:0000313" key="8">
    <source>
        <dbReference type="Proteomes" id="UP000576087"/>
    </source>
</evidence>
<dbReference type="Proteomes" id="UP000576087">
    <property type="component" value="Unassembled WGS sequence"/>
</dbReference>
<dbReference type="Gene3D" id="3.50.50.60">
    <property type="entry name" value="FAD/NAD(P)-binding domain"/>
    <property type="match status" value="1"/>
</dbReference>
<feature type="compositionally biased region" description="Basic residues" evidence="1">
    <location>
        <begin position="578"/>
        <end position="587"/>
    </location>
</feature>
<keyword evidence="7" id="KW-1185">Reference proteome</keyword>
<dbReference type="Proteomes" id="UP000520770">
    <property type="component" value="Unassembled WGS sequence"/>
</dbReference>
<dbReference type="EMBL" id="JACIGW010000017">
    <property type="protein sequence ID" value="MBB4351765.1"/>
    <property type="molecule type" value="Genomic_DNA"/>
</dbReference>
<dbReference type="PANTHER" id="PTHR40254:SF1">
    <property type="entry name" value="BLR0577 PROTEIN"/>
    <property type="match status" value="1"/>
</dbReference>
<dbReference type="EMBL" id="JACIGY010000017">
    <property type="protein sequence ID" value="MBB4414929.1"/>
    <property type="molecule type" value="Genomic_DNA"/>
</dbReference>
<name>A0A7W6TKC9_9HYPH</name>
<evidence type="ECO:0000313" key="6">
    <source>
        <dbReference type="Proteomes" id="UP000520770"/>
    </source>
</evidence>
<gene>
    <name evidence="4" type="ORF">GGE31_005476</name>
    <name evidence="3" type="ORF">GGE33_005549</name>
    <name evidence="5" type="ORF">GGE35_005550</name>
</gene>
<evidence type="ECO:0000256" key="1">
    <source>
        <dbReference type="SAM" id="MobiDB-lite"/>
    </source>
</evidence>
<evidence type="ECO:0000259" key="2">
    <source>
        <dbReference type="Pfam" id="PF13454"/>
    </source>
</evidence>
<dbReference type="Proteomes" id="UP000524535">
    <property type="component" value="Unassembled WGS sequence"/>
</dbReference>
<dbReference type="InterPro" id="IPR038732">
    <property type="entry name" value="HpyO/CreE_NAD-binding"/>
</dbReference>
<feature type="domain" description="FAD-dependent urate hydroxylase HpyO/Asp monooxygenase CreE-like FAD/NAD(P)-binding" evidence="2">
    <location>
        <begin position="40"/>
        <end position="199"/>
    </location>
</feature>
<dbReference type="Pfam" id="PF13454">
    <property type="entry name" value="NAD_binding_9"/>
    <property type="match status" value="1"/>
</dbReference>
<evidence type="ECO:0000313" key="7">
    <source>
        <dbReference type="Proteomes" id="UP000524535"/>
    </source>
</evidence>
<protein>
    <submittedName>
        <fullName evidence="4">Putative NAD(P)/FAD-binding protein YdhS</fullName>
    </submittedName>
</protein>
<dbReference type="EMBL" id="JACIHM010000020">
    <property type="protein sequence ID" value="MBB4449692.1"/>
    <property type="molecule type" value="Genomic_DNA"/>
</dbReference>
<feature type="region of interest" description="Disordered" evidence="1">
    <location>
        <begin position="578"/>
        <end position="601"/>
    </location>
</feature>